<reference evidence="5 6" key="1">
    <citation type="journal article" date="2018" name="Emerg. Microbes Infect.">
        <title>Phenotypic and molecular analysis of nontypeable Group B streptococci: identification of cps2a and hybrid cps2a/cps5 Group B streptococcal capsule gene clusters.</title>
        <authorList>
            <person name="Alhhazmi A."/>
            <person name="Tyrrell G.J."/>
        </authorList>
    </citation>
    <scope>NUCLEOTIDE SEQUENCE [LARGE SCALE GENOMIC DNA]</scope>
    <source>
        <strain evidence="5 6">PLGBS17</strain>
    </source>
</reference>
<dbReference type="InterPro" id="IPR005094">
    <property type="entry name" value="Endonuclease_MobA/VirD2"/>
</dbReference>
<evidence type="ECO:0000259" key="2">
    <source>
        <dbReference type="Pfam" id="PF03432"/>
    </source>
</evidence>
<dbReference type="Proteomes" id="UP000256718">
    <property type="component" value="Unassembled WGS sequence"/>
</dbReference>
<feature type="domain" description="Group II intron-interrupted relaxase LtrB central" evidence="4">
    <location>
        <begin position="310"/>
        <end position="392"/>
    </location>
</feature>
<dbReference type="AlphaFoldDB" id="A0A7Z6RD87"/>
<feature type="domain" description="Group II intron-interrupted relaxase LtrB C-terminal" evidence="3">
    <location>
        <begin position="408"/>
        <end position="529"/>
    </location>
</feature>
<evidence type="ECO:0000256" key="1">
    <source>
        <dbReference type="SAM" id="Coils"/>
    </source>
</evidence>
<organism evidence="5 6">
    <name type="scientific">Streptococcus agalactiae</name>
    <dbReference type="NCBI Taxonomy" id="1311"/>
    <lineage>
        <taxon>Bacteria</taxon>
        <taxon>Bacillati</taxon>
        <taxon>Bacillota</taxon>
        <taxon>Bacilli</taxon>
        <taxon>Lactobacillales</taxon>
        <taxon>Streptococcaceae</taxon>
        <taxon>Streptococcus</taxon>
    </lineage>
</organism>
<evidence type="ECO:0000259" key="3">
    <source>
        <dbReference type="Pfam" id="PF11083"/>
    </source>
</evidence>
<dbReference type="Pfam" id="PF20874">
    <property type="entry name" value="Relaxase_M"/>
    <property type="match status" value="1"/>
</dbReference>
<feature type="domain" description="MobA/VirD2-like nuclease" evidence="2">
    <location>
        <begin position="65"/>
        <end position="187"/>
    </location>
</feature>
<proteinExistence type="predicted"/>
<evidence type="ECO:0000259" key="4">
    <source>
        <dbReference type="Pfam" id="PF20874"/>
    </source>
</evidence>
<comment type="caution">
    <text evidence="5">The sequence shown here is derived from an EMBL/GenBank/DDBJ whole genome shotgun (WGS) entry which is preliminary data.</text>
</comment>
<accession>A0A7Z6RD87</accession>
<protein>
    <submittedName>
        <fullName evidence="5">Relaxase</fullName>
    </submittedName>
</protein>
<gene>
    <name evidence="5" type="ORF">C4618_04380</name>
</gene>
<evidence type="ECO:0000313" key="5">
    <source>
        <dbReference type="EMBL" id="RDY83329.1"/>
    </source>
</evidence>
<dbReference type="Pfam" id="PF03432">
    <property type="entry name" value="Relaxase"/>
    <property type="match status" value="1"/>
</dbReference>
<dbReference type="EMBL" id="QHGZ01000115">
    <property type="protein sequence ID" value="RDY83329.1"/>
    <property type="molecule type" value="Genomic_DNA"/>
</dbReference>
<feature type="coiled-coil region" evidence="1">
    <location>
        <begin position="479"/>
        <end position="520"/>
    </location>
</feature>
<name>A0A7Z6RD87_STRAG</name>
<dbReference type="Pfam" id="PF11083">
    <property type="entry name" value="Relaxase_C"/>
    <property type="match status" value="1"/>
</dbReference>
<dbReference type="InterPro" id="IPR021112">
    <property type="entry name" value="LtrB_C"/>
</dbReference>
<dbReference type="RefSeq" id="WP_000261846.1">
    <property type="nucleotide sequence ID" value="NZ_CHDK01000003.1"/>
</dbReference>
<sequence length="544" mass="63743">MVVTKVLQIKTSRNLKRAIDYITRDNATLKLDTEHLEGDENYSYEIVDGQVMKRLVSGHDLTDISDPQTIYEDFILLKQSVDVLYNNETLSDLKNDQRVLAHHIIQSFSPEDGLTPEQVNEIGRKTALELTGGDYQFVVATHMDKGHLHNHIIFNTTNEVTLKKFRWQKNTARNLFQISNKYAELYGAKVLEPRLRNSHTEYAAWRRKNNYRFEIKERLNFLLKHSLDMNDFLQKAKALNLQIDTSGKYVKYMLMDQPQERFVRDRTLSKKGKFSLEKIKEQIATNEVVYDLNVIKEKYDEEQESKQDDFELQVTIEPWQVQQLTSQSIYVPITFGLDRKGTVSIPARMLDQNEDGTFTAFVKKNDFFYFLNADHSEQNRFINGTTLIKQLSAQNGEMILTKNKNITNLDRLVDEFNFLAINKVTNSKQFEELQTQFLKQLEETDKTLDVLDEKMTYLNKLMGALSDYQNNIVPSEVSLELLETGKINKTTKLEELQKEIKELQIERDTLKKHRDKIVKDYDFAKEMKEEHEKAKYKNSNKIKI</sequence>
<evidence type="ECO:0000313" key="6">
    <source>
        <dbReference type="Proteomes" id="UP000256718"/>
    </source>
</evidence>
<keyword evidence="1" id="KW-0175">Coiled coil</keyword>
<dbReference type="InterPro" id="IPR048299">
    <property type="entry name" value="LtrB_central"/>
</dbReference>